<gene>
    <name evidence="1" type="ORF">CSSPTR1EN2_LOCUS23796</name>
</gene>
<organism evidence="1 2">
    <name type="scientific">Sphagnum troendelagicum</name>
    <dbReference type="NCBI Taxonomy" id="128251"/>
    <lineage>
        <taxon>Eukaryota</taxon>
        <taxon>Viridiplantae</taxon>
        <taxon>Streptophyta</taxon>
        <taxon>Embryophyta</taxon>
        <taxon>Bryophyta</taxon>
        <taxon>Sphagnophytina</taxon>
        <taxon>Sphagnopsida</taxon>
        <taxon>Sphagnales</taxon>
        <taxon>Sphagnaceae</taxon>
        <taxon>Sphagnum</taxon>
    </lineage>
</organism>
<sequence>MFVKRSSGLGRSARLRLLFKDGAIPPCYDNIENHLRNQHSGQWAVYQALESSFERTSFFNDVSVAFKNSIKAHFPSSSLGAERQIVYDIEKDIVDTIVGDMMFNPEDQDDSDVDHDADKEPAFGNAAEINVLHLRHRQAAAKVKERALSLFKRVESEDDVAIYSYSVTIPKTKTTLFCLVMRYVSCGTSFRMAIKLIGYTYDVLGNLGSRVCSRDEISNFVRAVCVVNLQRITDLLRRSWAFSLALDSVTHQSTSFLNLHFRIFVPNYHSIVNLHGCTLPMFDRHTGDIMSTMRNALDNLIASFIDDVGVIGLLTTESIANTDPSTHVISGHYAIVLSNVREFLVGLAFWVDTLLNEADESDQNAVNTTSPLFTTVESDFSIMRWDKDLFRKRLSNFGLERFMQAKHFLFIEQFQH</sequence>
<protein>
    <submittedName>
        <fullName evidence="1">Uncharacterized protein</fullName>
    </submittedName>
</protein>
<dbReference type="Proteomes" id="UP001497512">
    <property type="component" value="Chromosome 9"/>
</dbReference>
<evidence type="ECO:0000313" key="2">
    <source>
        <dbReference type="Proteomes" id="UP001497512"/>
    </source>
</evidence>
<dbReference type="PANTHER" id="PTHR37067">
    <property type="entry name" value="PX DOMAIN-CONTAINING PROTEIN"/>
    <property type="match status" value="1"/>
</dbReference>
<accession>A0ABP0V4K4</accession>
<keyword evidence="2" id="KW-1185">Reference proteome</keyword>
<proteinExistence type="predicted"/>
<dbReference type="PANTHER" id="PTHR37067:SF3">
    <property type="entry name" value="PX DOMAIN-CONTAINING PROTEIN"/>
    <property type="match status" value="1"/>
</dbReference>
<evidence type="ECO:0000313" key="1">
    <source>
        <dbReference type="EMBL" id="CAK9237624.1"/>
    </source>
</evidence>
<dbReference type="EMBL" id="OZ019901">
    <property type="protein sequence ID" value="CAK9237624.1"/>
    <property type="molecule type" value="Genomic_DNA"/>
</dbReference>
<reference evidence="1" key="1">
    <citation type="submission" date="2024-02" db="EMBL/GenBank/DDBJ databases">
        <authorList>
            <consortium name="ELIXIR-Norway"/>
            <consortium name="Elixir Norway"/>
        </authorList>
    </citation>
    <scope>NUCLEOTIDE SEQUENCE</scope>
</reference>
<name>A0ABP0V4K4_9BRYO</name>